<keyword evidence="2" id="KW-1185">Reference proteome</keyword>
<evidence type="ECO:0000313" key="2">
    <source>
        <dbReference type="Proteomes" id="UP001055879"/>
    </source>
</evidence>
<reference evidence="2" key="1">
    <citation type="journal article" date="2022" name="Mol. Ecol. Resour.">
        <title>The genomes of chicory, endive, great burdock and yacon provide insights into Asteraceae palaeo-polyploidization history and plant inulin production.</title>
        <authorList>
            <person name="Fan W."/>
            <person name="Wang S."/>
            <person name="Wang H."/>
            <person name="Wang A."/>
            <person name="Jiang F."/>
            <person name="Liu H."/>
            <person name="Zhao H."/>
            <person name="Xu D."/>
            <person name="Zhang Y."/>
        </authorList>
    </citation>
    <scope>NUCLEOTIDE SEQUENCE [LARGE SCALE GENOMIC DNA]</scope>
    <source>
        <strain evidence="2">cv. Niubang</strain>
    </source>
</reference>
<sequence>MLRRDAPPRERVAVVGSVGCSCGFRATRCSDVILRRERRLQSWVLWVAAVVFVRPDAPAREWVSVRGLCCDVLIPLFLSVGNEMLEKMKVAGVGDKGCGL</sequence>
<dbReference type="Proteomes" id="UP001055879">
    <property type="component" value="Linkage Group LG11"/>
</dbReference>
<evidence type="ECO:0000313" key="1">
    <source>
        <dbReference type="EMBL" id="KAI3691987.1"/>
    </source>
</evidence>
<gene>
    <name evidence="1" type="ORF">L6452_31791</name>
</gene>
<name>A0ACB8Z1Z6_ARCLA</name>
<proteinExistence type="predicted"/>
<accession>A0ACB8Z1Z6</accession>
<organism evidence="1 2">
    <name type="scientific">Arctium lappa</name>
    <name type="common">Greater burdock</name>
    <name type="synonym">Lappa major</name>
    <dbReference type="NCBI Taxonomy" id="4217"/>
    <lineage>
        <taxon>Eukaryota</taxon>
        <taxon>Viridiplantae</taxon>
        <taxon>Streptophyta</taxon>
        <taxon>Embryophyta</taxon>
        <taxon>Tracheophyta</taxon>
        <taxon>Spermatophyta</taxon>
        <taxon>Magnoliopsida</taxon>
        <taxon>eudicotyledons</taxon>
        <taxon>Gunneridae</taxon>
        <taxon>Pentapetalae</taxon>
        <taxon>asterids</taxon>
        <taxon>campanulids</taxon>
        <taxon>Asterales</taxon>
        <taxon>Asteraceae</taxon>
        <taxon>Carduoideae</taxon>
        <taxon>Cardueae</taxon>
        <taxon>Arctiinae</taxon>
        <taxon>Arctium</taxon>
    </lineage>
</organism>
<dbReference type="EMBL" id="CM042057">
    <property type="protein sequence ID" value="KAI3691987.1"/>
    <property type="molecule type" value="Genomic_DNA"/>
</dbReference>
<protein>
    <submittedName>
        <fullName evidence="1">Uncharacterized protein</fullName>
    </submittedName>
</protein>
<comment type="caution">
    <text evidence="1">The sequence shown here is derived from an EMBL/GenBank/DDBJ whole genome shotgun (WGS) entry which is preliminary data.</text>
</comment>
<reference evidence="1 2" key="2">
    <citation type="journal article" date="2022" name="Mol. Ecol. Resour.">
        <title>The genomes of chicory, endive, great burdock and yacon provide insights into Asteraceae paleo-polyploidization history and plant inulin production.</title>
        <authorList>
            <person name="Fan W."/>
            <person name="Wang S."/>
            <person name="Wang H."/>
            <person name="Wang A."/>
            <person name="Jiang F."/>
            <person name="Liu H."/>
            <person name="Zhao H."/>
            <person name="Xu D."/>
            <person name="Zhang Y."/>
        </authorList>
    </citation>
    <scope>NUCLEOTIDE SEQUENCE [LARGE SCALE GENOMIC DNA]</scope>
    <source>
        <strain evidence="2">cv. Niubang</strain>
    </source>
</reference>